<sequence length="712" mass="83373">MILSINDLLREEQEGRHFRVLWIDPDNKICYLIDVENNTAIPFLRKVEELTDEILQGEYVKTKEDSFLPYLHDDVPEAHEQKRDKAWEIIRELVNQEPDIYEREKRGELVHHVLKKFGSTRPTVYKNLRRYWQRGMTPNALLPDYHKSGARGKERAAGTAKRGRPPVYGVEGINVDEATKKIFRIALEKYYLTTQKNNLTSAYQMMIKEFYAEDYYEQNGVKKVVLVDEEKLPTFGQFKYWYNKEYGVQETQMAREGRIKYEKDHRAVLGSSLTGVHGPGSRFQIDATVADVYLISRYNPDWIVGRPVMYVVVDVFSRMIVGMYIGLEGPSWMGAMMALANTASDKVAYCAQFGIDIPKSAWPCEHLPEVLLADRGELEGYDVDRLVNAFHLEVENAAPYRADWKGVVEKQFDLLQTRVKRFLPGYVEKDFRERGADDYRLKAKLTLEQFTQIMIKQIIMYNTTHYLEGYKRDEDMILDEVAPIPLQLWNWGIANRSGKLRSTSEKLVRLHLLPQENATVTYKGIKFKQMMYGCDRALREGWFPKARQKGSWKVKVAFDPRNMSAIYIWDEATGDFEPCHLLSHEERYENKTLDEVLYLLEYEKHMKRDSDYDQLQAKVDFAAEVEEIVKTAVKTVGKKQTHSISAAQKTKRIKDNRRFEREQRRQEEAFILTPKIEKPAEVIPLVPKQEEDYSRPSIKDFLKKRREQKENE</sequence>
<evidence type="ECO:0000256" key="1">
    <source>
        <dbReference type="SAM" id="MobiDB-lite"/>
    </source>
</evidence>
<gene>
    <name evidence="3" type="ORF">ACFSOY_08700</name>
</gene>
<dbReference type="InterPro" id="IPR036397">
    <property type="entry name" value="RNaseH_sf"/>
</dbReference>
<evidence type="ECO:0000313" key="4">
    <source>
        <dbReference type="Proteomes" id="UP001597343"/>
    </source>
</evidence>
<dbReference type="InterPro" id="IPR001584">
    <property type="entry name" value="Integrase_cat-core"/>
</dbReference>
<accession>A0ABW4ZWF1</accession>
<proteinExistence type="predicted"/>
<dbReference type="SUPFAM" id="SSF53098">
    <property type="entry name" value="Ribonuclease H-like"/>
    <property type="match status" value="1"/>
</dbReference>
<evidence type="ECO:0000259" key="2">
    <source>
        <dbReference type="PROSITE" id="PS50994"/>
    </source>
</evidence>
<dbReference type="Gene3D" id="3.30.420.10">
    <property type="entry name" value="Ribonuclease H-like superfamily/Ribonuclease H"/>
    <property type="match status" value="1"/>
</dbReference>
<dbReference type="InterPro" id="IPR012337">
    <property type="entry name" value="RNaseH-like_sf"/>
</dbReference>
<name>A0ABW4ZWF1_9BACL</name>
<organism evidence="3 4">
    <name type="scientific">Tumebacillus lipolyticus</name>
    <dbReference type="NCBI Taxonomy" id="1280370"/>
    <lineage>
        <taxon>Bacteria</taxon>
        <taxon>Bacillati</taxon>
        <taxon>Bacillota</taxon>
        <taxon>Bacilli</taxon>
        <taxon>Bacillales</taxon>
        <taxon>Alicyclobacillaceae</taxon>
        <taxon>Tumebacillus</taxon>
    </lineage>
</organism>
<dbReference type="RefSeq" id="WP_386046789.1">
    <property type="nucleotide sequence ID" value="NZ_JBHUIO010000005.1"/>
</dbReference>
<dbReference type="InterPro" id="IPR015378">
    <property type="entry name" value="Transposase-like_Mu_C"/>
</dbReference>
<dbReference type="EMBL" id="JBHUIO010000005">
    <property type="protein sequence ID" value="MFD2170073.1"/>
    <property type="molecule type" value="Genomic_DNA"/>
</dbReference>
<dbReference type="PROSITE" id="PS50994">
    <property type="entry name" value="INTEGRASE"/>
    <property type="match status" value="1"/>
</dbReference>
<protein>
    <submittedName>
        <fullName evidence="3">Mu transposase C-terminal domain-containing protein</fullName>
    </submittedName>
</protein>
<evidence type="ECO:0000313" key="3">
    <source>
        <dbReference type="EMBL" id="MFD2170073.1"/>
    </source>
</evidence>
<feature type="compositionally biased region" description="Basic and acidic residues" evidence="1">
    <location>
        <begin position="688"/>
        <end position="712"/>
    </location>
</feature>
<keyword evidence="4" id="KW-1185">Reference proteome</keyword>
<dbReference type="Pfam" id="PF09299">
    <property type="entry name" value="Mu-transpos_C"/>
    <property type="match status" value="1"/>
</dbReference>
<comment type="caution">
    <text evidence="3">The sequence shown here is derived from an EMBL/GenBank/DDBJ whole genome shotgun (WGS) entry which is preliminary data.</text>
</comment>
<feature type="compositionally biased region" description="Basic and acidic residues" evidence="1">
    <location>
        <begin position="144"/>
        <end position="156"/>
    </location>
</feature>
<dbReference type="Proteomes" id="UP001597343">
    <property type="component" value="Unassembled WGS sequence"/>
</dbReference>
<feature type="region of interest" description="Disordered" evidence="1">
    <location>
        <begin position="144"/>
        <end position="163"/>
    </location>
</feature>
<feature type="domain" description="Integrase catalytic" evidence="2">
    <location>
        <begin position="275"/>
        <end position="493"/>
    </location>
</feature>
<reference evidence="4" key="1">
    <citation type="journal article" date="2019" name="Int. J. Syst. Evol. Microbiol.">
        <title>The Global Catalogue of Microorganisms (GCM) 10K type strain sequencing project: providing services to taxonomists for standard genome sequencing and annotation.</title>
        <authorList>
            <consortium name="The Broad Institute Genomics Platform"/>
            <consortium name="The Broad Institute Genome Sequencing Center for Infectious Disease"/>
            <person name="Wu L."/>
            <person name="Ma J."/>
        </authorList>
    </citation>
    <scope>NUCLEOTIDE SEQUENCE [LARGE SCALE GENOMIC DNA]</scope>
    <source>
        <strain evidence="4">CGMCC 1.13574</strain>
    </source>
</reference>
<feature type="region of interest" description="Disordered" evidence="1">
    <location>
        <begin position="683"/>
        <end position="712"/>
    </location>
</feature>